<accession>A0A923NLS3</accession>
<gene>
    <name evidence="2" type="ORF">H9L42_00940</name>
</gene>
<dbReference type="EMBL" id="JACRYT010000001">
    <property type="protein sequence ID" value="MBC6678398.1"/>
    <property type="molecule type" value="Genomic_DNA"/>
</dbReference>
<evidence type="ECO:0000313" key="2">
    <source>
        <dbReference type="EMBL" id="MBC6678398.1"/>
    </source>
</evidence>
<protein>
    <submittedName>
        <fullName evidence="2">Uncharacterized protein</fullName>
    </submittedName>
</protein>
<organism evidence="2 3">
    <name type="scientific">Zhenpiania hominis</name>
    <dbReference type="NCBI Taxonomy" id="2763644"/>
    <lineage>
        <taxon>Bacteria</taxon>
        <taxon>Bacillati</taxon>
        <taxon>Bacillota</taxon>
        <taxon>Clostridia</taxon>
        <taxon>Peptostreptococcales</taxon>
        <taxon>Anaerovoracaceae</taxon>
        <taxon>Zhenpiania</taxon>
    </lineage>
</organism>
<evidence type="ECO:0000256" key="1">
    <source>
        <dbReference type="SAM" id="MobiDB-lite"/>
    </source>
</evidence>
<proteinExistence type="predicted"/>
<sequence>MACCETPMIRIEKIKKNQIVNPGSSPYNQMPVSNPGSGSQNADLLPVQDMTPVVTPDDASGSDDMTVTNPGGSGPNMIPEIIPNAPTFTVPANPLLPEGYREVLDYNSLQYVNGFFRTQIGHYVRVEQLMGSNTIENKEGYLIGVGINYILLQEMPTGNIQVIDAYGIKSMYVYYNFGNTAVPASMGTDSEPPQADED</sequence>
<feature type="region of interest" description="Disordered" evidence="1">
    <location>
        <begin position="20"/>
        <end position="42"/>
    </location>
</feature>
<reference evidence="2" key="1">
    <citation type="submission" date="2020-08" db="EMBL/GenBank/DDBJ databases">
        <title>Genome public.</title>
        <authorList>
            <person name="Liu C."/>
            <person name="Sun Q."/>
        </authorList>
    </citation>
    <scope>NUCLEOTIDE SEQUENCE</scope>
    <source>
        <strain evidence="2">BX12</strain>
    </source>
</reference>
<dbReference type="RefSeq" id="WP_187301594.1">
    <property type="nucleotide sequence ID" value="NZ_CBCTON010000009.1"/>
</dbReference>
<dbReference type="AlphaFoldDB" id="A0A923NLS3"/>
<comment type="caution">
    <text evidence="2">The sequence shown here is derived from an EMBL/GenBank/DDBJ whole genome shotgun (WGS) entry which is preliminary data.</text>
</comment>
<name>A0A923NLS3_9FIRM</name>
<dbReference type="Proteomes" id="UP000602647">
    <property type="component" value="Unassembled WGS sequence"/>
</dbReference>
<keyword evidence="3" id="KW-1185">Reference proteome</keyword>
<evidence type="ECO:0000313" key="3">
    <source>
        <dbReference type="Proteomes" id="UP000602647"/>
    </source>
</evidence>